<accession>A0A0R1M9X2</accession>
<gene>
    <name evidence="1" type="ORF">FD46_GL001874</name>
</gene>
<protein>
    <recommendedName>
        <fullName evidence="3">Nucleic acid-binding protein</fullName>
    </recommendedName>
</protein>
<dbReference type="InterPro" id="IPR003772">
    <property type="entry name" value="YceD"/>
</dbReference>
<dbReference type="Pfam" id="PF02620">
    <property type="entry name" value="YceD"/>
    <property type="match status" value="1"/>
</dbReference>
<dbReference type="PATRIC" id="fig|1423777.3.peg.1931"/>
<comment type="caution">
    <text evidence="1">The sequence shown here is derived from an EMBL/GenBank/DDBJ whole genome shotgun (WGS) entry which is preliminary data.</text>
</comment>
<dbReference type="STRING" id="1423777.FD46_GL001874"/>
<name>A0A0R1M9X2_9LACO</name>
<reference evidence="1 2" key="1">
    <citation type="journal article" date="2015" name="Genome Announc.">
        <title>Expanding the biotechnology potential of lactobacilli through comparative genomics of 213 strains and associated genera.</title>
        <authorList>
            <person name="Sun Z."/>
            <person name="Harris H.M."/>
            <person name="McCann A."/>
            <person name="Guo C."/>
            <person name="Argimon S."/>
            <person name="Zhang W."/>
            <person name="Yang X."/>
            <person name="Jeffery I.B."/>
            <person name="Cooney J.C."/>
            <person name="Kagawa T.F."/>
            <person name="Liu W."/>
            <person name="Song Y."/>
            <person name="Salvetti E."/>
            <person name="Wrobel A."/>
            <person name="Rasinkangas P."/>
            <person name="Parkhill J."/>
            <person name="Rea M.C."/>
            <person name="O'Sullivan O."/>
            <person name="Ritari J."/>
            <person name="Douillard F.P."/>
            <person name="Paul Ross R."/>
            <person name="Yang R."/>
            <person name="Briner A.E."/>
            <person name="Felis G.E."/>
            <person name="de Vos W.M."/>
            <person name="Barrangou R."/>
            <person name="Klaenhammer T.R."/>
            <person name="Caufield P.W."/>
            <person name="Cui Y."/>
            <person name="Zhang H."/>
            <person name="O'Toole P.W."/>
        </authorList>
    </citation>
    <scope>NUCLEOTIDE SEQUENCE [LARGE SCALE GENOMIC DNA]</scope>
    <source>
        <strain evidence="1 2">DSM 19972</strain>
    </source>
</reference>
<sequence>MKWSLSELRKAGTEPFLVDETVDISESIKKRDSRIIAISPAHVKGYLVVDSSGLRGLFEISATLTLPSTRSMKAVELPLKFEISEYYIDSREDNLSQFAADDVVITVKDDLLDLAQVAEDNILLQIPMRILTSSEQRGAEPLPHGESWNVIEDDQHVERKNSSQIDPRLAKLKDFFKKDN</sequence>
<evidence type="ECO:0000313" key="1">
    <source>
        <dbReference type="EMBL" id="KRL04737.1"/>
    </source>
</evidence>
<dbReference type="AlphaFoldDB" id="A0A0R1M9X2"/>
<dbReference type="Proteomes" id="UP000051686">
    <property type="component" value="Unassembled WGS sequence"/>
</dbReference>
<proteinExistence type="predicted"/>
<dbReference type="RefSeq" id="WP_057896685.1">
    <property type="nucleotide sequence ID" value="NZ_AZEH01000039.1"/>
</dbReference>
<evidence type="ECO:0000313" key="2">
    <source>
        <dbReference type="Proteomes" id="UP000051686"/>
    </source>
</evidence>
<organism evidence="1 2">
    <name type="scientific">Liquorilactobacillus oeni DSM 19972</name>
    <dbReference type="NCBI Taxonomy" id="1423777"/>
    <lineage>
        <taxon>Bacteria</taxon>
        <taxon>Bacillati</taxon>
        <taxon>Bacillota</taxon>
        <taxon>Bacilli</taxon>
        <taxon>Lactobacillales</taxon>
        <taxon>Lactobacillaceae</taxon>
        <taxon>Liquorilactobacillus</taxon>
    </lineage>
</organism>
<dbReference type="EMBL" id="AZEH01000039">
    <property type="protein sequence ID" value="KRL04737.1"/>
    <property type="molecule type" value="Genomic_DNA"/>
</dbReference>
<dbReference type="OrthoDB" id="9790372at2"/>
<evidence type="ECO:0008006" key="3">
    <source>
        <dbReference type="Google" id="ProtNLM"/>
    </source>
</evidence>
<keyword evidence="2" id="KW-1185">Reference proteome</keyword>